<dbReference type="Proteomes" id="UP001482620">
    <property type="component" value="Unassembled WGS sequence"/>
</dbReference>
<gene>
    <name evidence="1" type="ORF">ILYODFUR_016556</name>
</gene>
<name>A0ABV0T1C3_9TELE</name>
<accession>A0ABV0T1C3</accession>
<proteinExistence type="predicted"/>
<comment type="caution">
    <text evidence="1">The sequence shown here is derived from an EMBL/GenBank/DDBJ whole genome shotgun (WGS) entry which is preliminary data.</text>
</comment>
<evidence type="ECO:0000313" key="2">
    <source>
        <dbReference type="Proteomes" id="UP001482620"/>
    </source>
</evidence>
<protein>
    <submittedName>
        <fullName evidence="1">Uncharacterized protein</fullName>
    </submittedName>
</protein>
<sequence>MIQFKNTTLGQDSFRIIVTQTAVTQQVTPLHGCIISSLETRHTLPRRSSALRGSSSRSSGRVSWVPAGETLPASAAYLLYGLFFLLLEVVVGDPVNAPLLDVNIRPSDAMTSHAGHV</sequence>
<reference evidence="1 2" key="1">
    <citation type="submission" date="2021-06" db="EMBL/GenBank/DDBJ databases">
        <authorList>
            <person name="Palmer J.M."/>
        </authorList>
    </citation>
    <scope>NUCLEOTIDE SEQUENCE [LARGE SCALE GENOMIC DNA]</scope>
    <source>
        <strain evidence="2">if_2019</strain>
        <tissue evidence="1">Muscle</tissue>
    </source>
</reference>
<keyword evidence="2" id="KW-1185">Reference proteome</keyword>
<organism evidence="1 2">
    <name type="scientific">Ilyodon furcidens</name>
    <name type="common">goldbreast splitfin</name>
    <dbReference type="NCBI Taxonomy" id="33524"/>
    <lineage>
        <taxon>Eukaryota</taxon>
        <taxon>Metazoa</taxon>
        <taxon>Chordata</taxon>
        <taxon>Craniata</taxon>
        <taxon>Vertebrata</taxon>
        <taxon>Euteleostomi</taxon>
        <taxon>Actinopterygii</taxon>
        <taxon>Neopterygii</taxon>
        <taxon>Teleostei</taxon>
        <taxon>Neoteleostei</taxon>
        <taxon>Acanthomorphata</taxon>
        <taxon>Ovalentaria</taxon>
        <taxon>Atherinomorphae</taxon>
        <taxon>Cyprinodontiformes</taxon>
        <taxon>Goodeidae</taxon>
        <taxon>Ilyodon</taxon>
    </lineage>
</organism>
<dbReference type="EMBL" id="JAHRIQ010013098">
    <property type="protein sequence ID" value="MEQ2225352.1"/>
    <property type="molecule type" value="Genomic_DNA"/>
</dbReference>
<evidence type="ECO:0000313" key="1">
    <source>
        <dbReference type="EMBL" id="MEQ2225352.1"/>
    </source>
</evidence>